<comment type="caution">
    <text evidence="3">The sequence shown here is derived from an EMBL/GenBank/DDBJ whole genome shotgun (WGS) entry which is preliminary data.</text>
</comment>
<feature type="domain" description="Urease accessory protein UreH-like transmembrane" evidence="2">
    <location>
        <begin position="29"/>
        <end position="239"/>
    </location>
</feature>
<dbReference type="EMBL" id="QRDZ01000013">
    <property type="protein sequence ID" value="RED76079.1"/>
    <property type="molecule type" value="Genomic_DNA"/>
</dbReference>
<dbReference type="RefSeq" id="WP_116061879.1">
    <property type="nucleotide sequence ID" value="NZ_QRDZ01000013.1"/>
</dbReference>
<keyword evidence="1" id="KW-0472">Membrane</keyword>
<evidence type="ECO:0000259" key="2">
    <source>
        <dbReference type="Pfam" id="PF13386"/>
    </source>
</evidence>
<dbReference type="InterPro" id="IPR039447">
    <property type="entry name" value="UreH-like_TM_dom"/>
</dbReference>
<dbReference type="OrthoDB" id="43562at2"/>
<keyword evidence="1" id="KW-0812">Transmembrane</keyword>
<reference evidence="3 4" key="1">
    <citation type="submission" date="2018-07" db="EMBL/GenBank/DDBJ databases">
        <title>Genomic Encyclopedia of Type Strains, Phase III (KMG-III): the genomes of soil and plant-associated and newly described type strains.</title>
        <authorList>
            <person name="Whitman W."/>
        </authorList>
    </citation>
    <scope>NUCLEOTIDE SEQUENCE [LARGE SCALE GENOMIC DNA]</scope>
    <source>
        <strain evidence="3 4">CECT 7287</strain>
    </source>
</reference>
<dbReference type="AlphaFoldDB" id="A0A3D9JQL3"/>
<feature type="transmembrane region" description="Helical" evidence="1">
    <location>
        <begin position="229"/>
        <end position="246"/>
    </location>
</feature>
<protein>
    <submittedName>
        <fullName evidence="3">Cytochrome C biogenesis DsbD-like protein</fullName>
    </submittedName>
</protein>
<name>A0A3D9JQL3_9BACL</name>
<evidence type="ECO:0000313" key="4">
    <source>
        <dbReference type="Proteomes" id="UP000256977"/>
    </source>
</evidence>
<feature type="transmembrane region" description="Helical" evidence="1">
    <location>
        <begin position="70"/>
        <end position="90"/>
    </location>
</feature>
<sequence length="248" mass="27456">MYSFFSEISRWLSSPFADIAINSKMALLAALFFGFAGSVAPCQLTANLGSITYFGNKYMNEKLASIEFSLYLLGKIAVYTTFGLLFWLIGQNVSVEAIPIFVYARKVIGPLFILMGLFFLGLFKIQRLSFGFKLAAFVRKLSDRAGNKGGAFLMGVAFSLGFCPTMVLLFFGWLMPVAIQSSYGMILPSVFAIGTAFPLLLFFAIVIGFGLDRSLFKHAKKWGNMIYKLSGLLLIVLGISDTITYWEL</sequence>
<accession>A0A3D9JQL3</accession>
<gene>
    <name evidence="3" type="ORF">DFP98_113139</name>
</gene>
<keyword evidence="4" id="KW-1185">Reference proteome</keyword>
<evidence type="ECO:0000256" key="1">
    <source>
        <dbReference type="SAM" id="Phobius"/>
    </source>
</evidence>
<dbReference type="Pfam" id="PF13386">
    <property type="entry name" value="DsbD_2"/>
    <property type="match status" value="1"/>
</dbReference>
<feature type="transmembrane region" description="Helical" evidence="1">
    <location>
        <begin position="25"/>
        <end position="49"/>
    </location>
</feature>
<dbReference type="InterPro" id="IPR051790">
    <property type="entry name" value="Cytochrome_c-biogenesis_DsbD"/>
</dbReference>
<organism evidence="3 4">
    <name type="scientific">Cohnella phaseoli</name>
    <dbReference type="NCBI Taxonomy" id="456490"/>
    <lineage>
        <taxon>Bacteria</taxon>
        <taxon>Bacillati</taxon>
        <taxon>Bacillota</taxon>
        <taxon>Bacilli</taxon>
        <taxon>Bacillales</taxon>
        <taxon>Paenibacillaceae</taxon>
        <taxon>Cohnella</taxon>
    </lineage>
</organism>
<dbReference type="Proteomes" id="UP000256977">
    <property type="component" value="Unassembled WGS sequence"/>
</dbReference>
<feature type="transmembrane region" description="Helical" evidence="1">
    <location>
        <begin position="149"/>
        <end position="174"/>
    </location>
</feature>
<proteinExistence type="predicted"/>
<feature type="transmembrane region" description="Helical" evidence="1">
    <location>
        <begin position="102"/>
        <end position="123"/>
    </location>
</feature>
<feature type="transmembrane region" description="Helical" evidence="1">
    <location>
        <begin position="186"/>
        <end position="209"/>
    </location>
</feature>
<dbReference type="PANTHER" id="PTHR31272:SF4">
    <property type="entry name" value="CYTOCHROME C-TYPE BIOGENESIS PROTEIN HI_1454-RELATED"/>
    <property type="match status" value="1"/>
</dbReference>
<evidence type="ECO:0000313" key="3">
    <source>
        <dbReference type="EMBL" id="RED76079.1"/>
    </source>
</evidence>
<keyword evidence="1" id="KW-1133">Transmembrane helix</keyword>
<dbReference type="PANTHER" id="PTHR31272">
    <property type="entry name" value="CYTOCHROME C-TYPE BIOGENESIS PROTEIN HI_1454-RELATED"/>
    <property type="match status" value="1"/>
</dbReference>